<name>A0A382EFP0_9ZZZZ</name>
<reference evidence="2" key="1">
    <citation type="submission" date="2018-05" db="EMBL/GenBank/DDBJ databases">
        <authorList>
            <person name="Lanie J.A."/>
            <person name="Ng W.-L."/>
            <person name="Kazmierczak K.M."/>
            <person name="Andrzejewski T.M."/>
            <person name="Davidsen T.M."/>
            <person name="Wayne K.J."/>
            <person name="Tettelin H."/>
            <person name="Glass J.I."/>
            <person name="Rusch D."/>
            <person name="Podicherti R."/>
            <person name="Tsui H.-C.T."/>
            <person name="Winkler M.E."/>
        </authorList>
    </citation>
    <scope>NUCLEOTIDE SEQUENCE</scope>
</reference>
<evidence type="ECO:0000259" key="1">
    <source>
        <dbReference type="Pfam" id="PF09603"/>
    </source>
</evidence>
<accession>A0A382EFP0</accession>
<dbReference type="AlphaFoldDB" id="A0A382EFP0"/>
<dbReference type="InterPro" id="IPR011871">
    <property type="entry name" value="Fib_succ_major"/>
</dbReference>
<gene>
    <name evidence="2" type="ORF">METZ01_LOCUS202392</name>
</gene>
<protein>
    <recommendedName>
        <fullName evidence="1">Fibrobacter succinogenes major paralogous domain-containing protein</fullName>
    </recommendedName>
</protein>
<organism evidence="2">
    <name type="scientific">marine metagenome</name>
    <dbReference type="NCBI Taxonomy" id="408172"/>
    <lineage>
        <taxon>unclassified sequences</taxon>
        <taxon>metagenomes</taxon>
        <taxon>ecological metagenomes</taxon>
    </lineage>
</organism>
<feature type="domain" description="Fibrobacter succinogenes major paralogous" evidence="1">
    <location>
        <begin position="38"/>
        <end position="232"/>
    </location>
</feature>
<evidence type="ECO:0000313" key="2">
    <source>
        <dbReference type="EMBL" id="SVB49538.1"/>
    </source>
</evidence>
<dbReference type="NCBIfam" id="TIGR02145">
    <property type="entry name" value="Fib_succ_major"/>
    <property type="match status" value="1"/>
</dbReference>
<dbReference type="EMBL" id="UINC01044288">
    <property type="protein sequence ID" value="SVB49538.1"/>
    <property type="molecule type" value="Genomic_DNA"/>
</dbReference>
<dbReference type="Pfam" id="PF09603">
    <property type="entry name" value="Fib_succ_major"/>
    <property type="match status" value="1"/>
</dbReference>
<sequence>MIQYIKHLYAVSLFVLMVPVIWGQDTVTDIDGNVYQTVQIGDQLWMKENLKVMHYNNGDEIPTGYSNDDWANLSTGAYAVYDDNESNANTYGNLYNWYAVDDSRAIAPEGWHVSTDDEIKELEMYLGMSQEEADSWGWRGTDEGGKLKEAGTAHWASPNTGATNESGFTALPGGSRFYNDGIYQNMGGLGYFWSSSEDDSNYAWTRLLSYNFSGIHRGNYNKRSGFSVRCVKDDTETGTILVPYSSGWNIVGLPLDVEDASYSILFPESIEGTLYSFNGGYNLATIVTNGEGYWLRFNEEGSTTITGIPINELTISLNEGWNLISGINISLNISAIHDPDGIIIAGTIYGFALGGYSNAEILEPGKGYWVRANSSGSIILTSD</sequence>
<proteinExistence type="predicted"/>